<sequence length="398" mass="45781">MIPLLLGLLALGGARGSPSPSTSDTSRADTTPSASSALGALYRQARSDQYYTSRYAGDGLSVSSGTIGTRSPDSNEPRDAAYFESRCITCDPNKPSASGASDRGYRQKPRYDWYDYDLEDRRSPVSYRDRYDDYDRGRSPGYDYDQRYNRFGRYDLRPIYYGDRYENRYDRDRVYDRDPGYDRNYDRGYYERGNGYDNLDSRYPYESREDVRYYSPSRRPSYYEDPYVPRYDRRNRYGNRYEQSYDRYDPYDRIYSRKPAVDDRYIYDRFGSRGGGAGGIGYGGGAAGGGGGYFASGSSGSWGPGYDRGYASAWNYAGSRDRDRDRDNWRDRDFNRDRDPGYYRPRDYFYDSTAAPGASRGTSYLHDRPESSTPSNSIGQESATNSPKSQDTNKVYKD</sequence>
<keyword evidence="3" id="KW-1185">Reference proteome</keyword>
<feature type="region of interest" description="Disordered" evidence="1">
    <location>
        <begin position="174"/>
        <end position="203"/>
    </location>
</feature>
<proteinExistence type="predicted"/>
<dbReference type="RefSeq" id="XP_015520994.1">
    <property type="nucleotide sequence ID" value="XM_015665508.2"/>
</dbReference>
<protein>
    <submittedName>
        <fullName evidence="4">Uncharacterized protein LOC107225151 isoform X1</fullName>
    </submittedName>
</protein>
<keyword evidence="2" id="KW-0732">Signal</keyword>
<feature type="region of interest" description="Disordered" evidence="1">
    <location>
        <begin position="318"/>
        <end position="398"/>
    </location>
</feature>
<evidence type="ECO:0000256" key="2">
    <source>
        <dbReference type="SAM" id="SignalP"/>
    </source>
</evidence>
<organism evidence="4">
    <name type="scientific">Neodiprion lecontei</name>
    <name type="common">Redheaded pine sawfly</name>
    <dbReference type="NCBI Taxonomy" id="441921"/>
    <lineage>
        <taxon>Eukaryota</taxon>
        <taxon>Metazoa</taxon>
        <taxon>Ecdysozoa</taxon>
        <taxon>Arthropoda</taxon>
        <taxon>Hexapoda</taxon>
        <taxon>Insecta</taxon>
        <taxon>Pterygota</taxon>
        <taxon>Neoptera</taxon>
        <taxon>Endopterygota</taxon>
        <taxon>Hymenoptera</taxon>
        <taxon>Tenthredinoidea</taxon>
        <taxon>Diprionidae</taxon>
        <taxon>Diprioninae</taxon>
        <taxon>Neodiprion</taxon>
    </lineage>
</organism>
<feature type="signal peptide" evidence="2">
    <location>
        <begin position="1"/>
        <end position="16"/>
    </location>
</feature>
<dbReference type="AlphaFoldDB" id="A0A6J0C3M2"/>
<dbReference type="GeneID" id="107225151"/>
<reference evidence="4" key="1">
    <citation type="submission" date="2025-08" db="UniProtKB">
        <authorList>
            <consortium name="RefSeq"/>
        </authorList>
    </citation>
    <scope>IDENTIFICATION</scope>
    <source>
        <tissue evidence="4">Thorax and Abdomen</tissue>
    </source>
</reference>
<feature type="compositionally biased region" description="Basic and acidic residues" evidence="1">
    <location>
        <begin position="319"/>
        <end position="349"/>
    </location>
</feature>
<dbReference type="OrthoDB" id="7690461at2759"/>
<dbReference type="KEGG" id="nlo:107225151"/>
<feature type="region of interest" description="Disordered" evidence="1">
    <location>
        <begin position="13"/>
        <end position="40"/>
    </location>
</feature>
<feature type="compositionally biased region" description="Polar residues" evidence="1">
    <location>
        <begin position="18"/>
        <end position="36"/>
    </location>
</feature>
<feature type="compositionally biased region" description="Polar residues" evidence="1">
    <location>
        <begin position="371"/>
        <end position="398"/>
    </location>
</feature>
<feature type="chain" id="PRO_5027035724" evidence="2">
    <location>
        <begin position="17"/>
        <end position="398"/>
    </location>
</feature>
<evidence type="ECO:0000313" key="4">
    <source>
        <dbReference type="RefSeq" id="XP_015520994.1"/>
    </source>
</evidence>
<evidence type="ECO:0000313" key="3">
    <source>
        <dbReference type="Proteomes" id="UP000829291"/>
    </source>
</evidence>
<dbReference type="Proteomes" id="UP000829291">
    <property type="component" value="Chromosome 1"/>
</dbReference>
<evidence type="ECO:0000256" key="1">
    <source>
        <dbReference type="SAM" id="MobiDB-lite"/>
    </source>
</evidence>
<feature type="compositionally biased region" description="Basic and acidic residues" evidence="1">
    <location>
        <begin position="174"/>
        <end position="190"/>
    </location>
</feature>
<name>A0A6J0C3M2_NEOLC</name>
<accession>A0A6J0C3M2</accession>
<dbReference type="InParanoid" id="A0A6J0C3M2"/>
<gene>
    <name evidence="4" type="primary">LOC107225151</name>
</gene>